<gene>
    <name evidence="2" type="ORF">BCL65_101119</name>
</gene>
<evidence type="ECO:0000313" key="2">
    <source>
        <dbReference type="EMBL" id="PRZ09981.1"/>
    </source>
</evidence>
<organism evidence="2 3">
    <name type="scientific">Isoptericola halotolerans</name>
    <dbReference type="NCBI Taxonomy" id="300560"/>
    <lineage>
        <taxon>Bacteria</taxon>
        <taxon>Bacillati</taxon>
        <taxon>Actinomycetota</taxon>
        <taxon>Actinomycetes</taxon>
        <taxon>Micrococcales</taxon>
        <taxon>Promicromonosporaceae</taxon>
        <taxon>Isoptericola</taxon>
    </lineage>
</organism>
<comment type="caution">
    <text evidence="2">The sequence shown here is derived from an EMBL/GenBank/DDBJ whole genome shotgun (WGS) entry which is preliminary data.</text>
</comment>
<reference evidence="2 3" key="1">
    <citation type="submission" date="2018-03" db="EMBL/GenBank/DDBJ databases">
        <title>Comparative analysis of microorganisms from saline springs in Andes Mountain Range, Colombia.</title>
        <authorList>
            <person name="Rubin E."/>
        </authorList>
    </citation>
    <scope>NUCLEOTIDE SEQUENCE [LARGE SCALE GENOMIC DNA]</scope>
    <source>
        <strain evidence="2 3">CG 23</strain>
    </source>
</reference>
<keyword evidence="1" id="KW-0472">Membrane</keyword>
<feature type="transmembrane region" description="Helical" evidence="1">
    <location>
        <begin position="105"/>
        <end position="128"/>
    </location>
</feature>
<accession>A0ABX5EIR2</accession>
<keyword evidence="1" id="KW-0812">Transmembrane</keyword>
<protein>
    <submittedName>
        <fullName evidence="2">Superfamily IV 4 TMS phage holin</fullName>
    </submittedName>
</protein>
<dbReference type="Proteomes" id="UP000239895">
    <property type="component" value="Unassembled WGS sequence"/>
</dbReference>
<evidence type="ECO:0000256" key="1">
    <source>
        <dbReference type="SAM" id="Phobius"/>
    </source>
</evidence>
<dbReference type="EMBL" id="PVTX01000001">
    <property type="protein sequence ID" value="PRZ09981.1"/>
    <property type="molecule type" value="Genomic_DNA"/>
</dbReference>
<feature type="transmembrane region" description="Helical" evidence="1">
    <location>
        <begin position="70"/>
        <end position="93"/>
    </location>
</feature>
<proteinExistence type="predicted"/>
<sequence>MLRLLARTAVLLLAVAVGLLLTDWVFAALDWQTFDIDWSNPLAFVVAVVVFAVAQAVLTPFFVKLARNNAPAMLSAVGLITTYVALLIAVLVAPDGLDISGWLGWLVGPIIVWIVTLLANFLLPALLLKNAVEKRRDGE</sequence>
<feature type="transmembrane region" description="Helical" evidence="1">
    <location>
        <begin position="43"/>
        <end position="63"/>
    </location>
</feature>
<name>A0ABX5EIR2_9MICO</name>
<keyword evidence="3" id="KW-1185">Reference proteome</keyword>
<dbReference type="RefSeq" id="WP_106264226.1">
    <property type="nucleotide sequence ID" value="NZ_PVTX01000001.1"/>
</dbReference>
<keyword evidence="1" id="KW-1133">Transmembrane helix</keyword>
<evidence type="ECO:0000313" key="3">
    <source>
        <dbReference type="Proteomes" id="UP000239895"/>
    </source>
</evidence>